<evidence type="ECO:0000313" key="1">
    <source>
        <dbReference type="EMBL" id="GAG71193.1"/>
    </source>
</evidence>
<comment type="caution">
    <text evidence="1">The sequence shown here is derived from an EMBL/GenBank/DDBJ whole genome shotgun (WGS) entry which is preliminary data.</text>
</comment>
<dbReference type="EMBL" id="BART01006886">
    <property type="protein sequence ID" value="GAG71193.1"/>
    <property type="molecule type" value="Genomic_DNA"/>
</dbReference>
<proteinExistence type="predicted"/>
<gene>
    <name evidence="1" type="ORF">S01H4_15714</name>
</gene>
<sequence length="79" mass="9102">MEKAYFVKSISGPTRSYTILEYRESEMPYSHFSGYKFDLSSKGRGTYTVRAIDLIDGKSIEFRARPILGEISLAIWITR</sequence>
<accession>X1AEQ6</accession>
<organism evidence="1">
    <name type="scientific">marine sediment metagenome</name>
    <dbReference type="NCBI Taxonomy" id="412755"/>
    <lineage>
        <taxon>unclassified sequences</taxon>
        <taxon>metagenomes</taxon>
        <taxon>ecological metagenomes</taxon>
    </lineage>
</organism>
<name>X1AEQ6_9ZZZZ</name>
<protein>
    <submittedName>
        <fullName evidence="1">Uncharacterized protein</fullName>
    </submittedName>
</protein>
<dbReference type="AlphaFoldDB" id="X1AEQ6"/>
<feature type="non-terminal residue" evidence="1">
    <location>
        <position position="79"/>
    </location>
</feature>
<reference evidence="1" key="1">
    <citation type="journal article" date="2014" name="Front. Microbiol.">
        <title>High frequency of phylogenetically diverse reductive dehalogenase-homologous genes in deep subseafloor sedimentary metagenomes.</title>
        <authorList>
            <person name="Kawai M."/>
            <person name="Futagami T."/>
            <person name="Toyoda A."/>
            <person name="Takaki Y."/>
            <person name="Nishi S."/>
            <person name="Hori S."/>
            <person name="Arai W."/>
            <person name="Tsubouchi T."/>
            <person name="Morono Y."/>
            <person name="Uchiyama I."/>
            <person name="Ito T."/>
            <person name="Fujiyama A."/>
            <person name="Inagaki F."/>
            <person name="Takami H."/>
        </authorList>
    </citation>
    <scope>NUCLEOTIDE SEQUENCE</scope>
    <source>
        <strain evidence="1">Expedition CK06-06</strain>
    </source>
</reference>